<dbReference type="GeneID" id="83219052"/>
<comment type="caution">
    <text evidence="2">The sequence shown here is derived from an EMBL/GenBank/DDBJ whole genome shotgun (WGS) entry which is preliminary data.</text>
</comment>
<dbReference type="InterPro" id="IPR019734">
    <property type="entry name" value="TPR_rpt"/>
</dbReference>
<dbReference type="RefSeq" id="XP_058337621.1">
    <property type="nucleotide sequence ID" value="XM_058491616.1"/>
</dbReference>
<sequence length="681" mass="76644">MTMEDNISWSQLLKHSILTAQHGNDNNRIAAATGTLQQTAHQFVQVLNERATLLANSAQFDTALRDAAAIRALLPGSGLGYLCTGDIYCQQGHYAAAISIYDQGLEAVPESDPHHQQLQYQRVKAIANNDKRVDFISQLPLDIVITNIIPRVQPKFYFESSCKLLYVSRAWQNRILQQPNGLRFNFGSETNTFKKGHVQLLQFAPYVQTLHGSLLNVRLDELFSRARFSTLKKLDIRCAPTTPRLPMIHGLRMIADSLTHLTLYECPFLQLRDILETCHNLVSLKTMHVNAIMPLSSSSIYPKMTHLALYSLSDTEVAHGNMVDILSRFPSLRVLEISPMPSSSILSILHQHCPHLQMLYYGISSCFSDDTIELHPNRKGLALACIGANEGDIVRQDDLVGLLHMHIDSLEKFEFRGTMDVDGSYWKFENGRVQVQQQADNDDDQVDVPLHGSDPTLPGTFFMRLTSMLFSGTRRSLSHGFMLWMVSNAPYLSAISLLKCYFQPDIANAMIKAKHLSKLEIFHSLGYEGNEGIKRFLDYHIAMGDGSTLEEVIIRMVNVDTTVALWIRLLSRLKCLKNLKLLVLRISEDCIPVMEEIGQGCPALKEVTLGHADSELAHGLIKPLCKHPDIESLRIGTGPLSHEDLMDLCAFNNLKQLQLQFTVADRTLKMLRDHIHKVEIT</sequence>
<dbReference type="SUPFAM" id="SSF52047">
    <property type="entry name" value="RNI-like"/>
    <property type="match status" value="2"/>
</dbReference>
<accession>A0AAD7USM2</accession>
<feature type="repeat" description="TPR" evidence="1">
    <location>
        <begin position="78"/>
        <end position="111"/>
    </location>
</feature>
<evidence type="ECO:0000313" key="3">
    <source>
        <dbReference type="Proteomes" id="UP001234581"/>
    </source>
</evidence>
<protein>
    <recommendedName>
        <fullName evidence="4">F-box domain-containing protein</fullName>
    </recommendedName>
</protein>
<dbReference type="AlphaFoldDB" id="A0AAD7USM2"/>
<evidence type="ECO:0000256" key="1">
    <source>
        <dbReference type="PROSITE-ProRule" id="PRU00339"/>
    </source>
</evidence>
<gene>
    <name evidence="2" type="ORF">O0I10_011652</name>
</gene>
<dbReference type="Gene3D" id="3.80.10.10">
    <property type="entry name" value="Ribonuclease Inhibitor"/>
    <property type="match status" value="2"/>
</dbReference>
<keyword evidence="1" id="KW-0802">TPR repeat</keyword>
<dbReference type="InterPro" id="IPR011990">
    <property type="entry name" value="TPR-like_helical_dom_sf"/>
</dbReference>
<name>A0AAD7USM2_9FUNG</name>
<dbReference type="PANTHER" id="PTHR31639:SF256">
    <property type="entry name" value="OS07G0242900 PROTEIN"/>
    <property type="match status" value="1"/>
</dbReference>
<dbReference type="PANTHER" id="PTHR31639">
    <property type="entry name" value="F-BOX PROTEIN-LIKE"/>
    <property type="match status" value="1"/>
</dbReference>
<keyword evidence="3" id="KW-1185">Reference proteome</keyword>
<evidence type="ECO:0000313" key="2">
    <source>
        <dbReference type="EMBL" id="KAJ8652707.1"/>
    </source>
</evidence>
<dbReference type="SUPFAM" id="SSF48452">
    <property type="entry name" value="TPR-like"/>
    <property type="match status" value="1"/>
</dbReference>
<proteinExistence type="predicted"/>
<evidence type="ECO:0008006" key="4">
    <source>
        <dbReference type="Google" id="ProtNLM"/>
    </source>
</evidence>
<dbReference type="EMBL" id="JARTCD010000096">
    <property type="protein sequence ID" value="KAJ8652707.1"/>
    <property type="molecule type" value="Genomic_DNA"/>
</dbReference>
<dbReference type="PROSITE" id="PS50005">
    <property type="entry name" value="TPR"/>
    <property type="match status" value="1"/>
</dbReference>
<dbReference type="Gene3D" id="1.25.40.10">
    <property type="entry name" value="Tetratricopeptide repeat domain"/>
    <property type="match status" value="1"/>
</dbReference>
<dbReference type="Proteomes" id="UP001234581">
    <property type="component" value="Unassembled WGS sequence"/>
</dbReference>
<organism evidence="2 3">
    <name type="scientific">Lichtheimia ornata</name>
    <dbReference type="NCBI Taxonomy" id="688661"/>
    <lineage>
        <taxon>Eukaryota</taxon>
        <taxon>Fungi</taxon>
        <taxon>Fungi incertae sedis</taxon>
        <taxon>Mucoromycota</taxon>
        <taxon>Mucoromycotina</taxon>
        <taxon>Mucoromycetes</taxon>
        <taxon>Mucorales</taxon>
        <taxon>Lichtheimiaceae</taxon>
        <taxon>Lichtheimia</taxon>
    </lineage>
</organism>
<dbReference type="InterPro" id="IPR032675">
    <property type="entry name" value="LRR_dom_sf"/>
</dbReference>
<reference evidence="2 3" key="1">
    <citation type="submission" date="2023-03" db="EMBL/GenBank/DDBJ databases">
        <title>Genome sequence of Lichtheimia ornata CBS 291.66.</title>
        <authorList>
            <person name="Mohabir J.T."/>
            <person name="Shea T.P."/>
            <person name="Kurbessoian T."/>
            <person name="Berby B."/>
            <person name="Fontaine J."/>
            <person name="Livny J."/>
            <person name="Gnirke A."/>
            <person name="Stajich J.E."/>
            <person name="Cuomo C.A."/>
        </authorList>
    </citation>
    <scope>NUCLEOTIDE SEQUENCE [LARGE SCALE GENOMIC DNA]</scope>
    <source>
        <strain evidence="2">CBS 291.66</strain>
    </source>
</reference>